<dbReference type="PANTHER" id="PTHR39515">
    <property type="entry name" value="CONSERVED PROTEIN"/>
    <property type="match status" value="1"/>
</dbReference>
<keyword evidence="3" id="KW-1185">Reference proteome</keyword>
<dbReference type="EMBL" id="AP022596">
    <property type="protein sequence ID" value="BBY64089.1"/>
    <property type="molecule type" value="Genomic_DNA"/>
</dbReference>
<organism evidence="2 3">
    <name type="scientific">Mycolicibacterium helvum</name>
    <dbReference type="NCBI Taxonomy" id="1534349"/>
    <lineage>
        <taxon>Bacteria</taxon>
        <taxon>Bacillati</taxon>
        <taxon>Actinomycetota</taxon>
        <taxon>Actinomycetes</taxon>
        <taxon>Mycobacteriales</taxon>
        <taxon>Mycobacteriaceae</taxon>
        <taxon>Mycolicibacterium</taxon>
    </lineage>
</organism>
<sequence>MREVATADDITAPQMAVLVRLFKEGPASTSQLAGAERVRPQSMATTVAGLDRHELIDRTPDPHDGRRQIITLTALGRRRAENDRKAREEWLVRAMQDRYTEDERQVINQALTLLGRLDE</sequence>
<dbReference type="Gene3D" id="1.10.287.100">
    <property type="match status" value="1"/>
</dbReference>
<dbReference type="PANTHER" id="PTHR39515:SF2">
    <property type="entry name" value="HTH-TYPE TRANSCRIPTIONAL REGULATOR RV0880"/>
    <property type="match status" value="1"/>
</dbReference>
<dbReference type="AlphaFoldDB" id="A0A7I7T6I4"/>
<dbReference type="InterPro" id="IPR052526">
    <property type="entry name" value="HTH-type_Bedaq_tolerance"/>
</dbReference>
<dbReference type="InterPro" id="IPR036388">
    <property type="entry name" value="WH-like_DNA-bd_sf"/>
</dbReference>
<dbReference type="InterPro" id="IPR036390">
    <property type="entry name" value="WH_DNA-bd_sf"/>
</dbReference>
<dbReference type="KEGG" id="mhev:MHEL_23320"/>
<dbReference type="SMART" id="SM00347">
    <property type="entry name" value="HTH_MARR"/>
    <property type="match status" value="1"/>
</dbReference>
<proteinExistence type="predicted"/>
<dbReference type="Gene3D" id="1.10.10.10">
    <property type="entry name" value="Winged helix-like DNA-binding domain superfamily/Winged helix DNA-binding domain"/>
    <property type="match status" value="1"/>
</dbReference>
<name>A0A7I7T6I4_9MYCO</name>
<dbReference type="InterPro" id="IPR000835">
    <property type="entry name" value="HTH_MarR-typ"/>
</dbReference>
<gene>
    <name evidence="2" type="ORF">MHEL_23320</name>
</gene>
<evidence type="ECO:0000259" key="1">
    <source>
        <dbReference type="PROSITE" id="PS50995"/>
    </source>
</evidence>
<reference evidence="2 3" key="1">
    <citation type="journal article" date="2019" name="Emerg. Microbes Infect.">
        <title>Comprehensive subspecies identification of 175 nontuberculous mycobacteria species based on 7547 genomic profiles.</title>
        <authorList>
            <person name="Matsumoto Y."/>
            <person name="Kinjo T."/>
            <person name="Motooka D."/>
            <person name="Nabeya D."/>
            <person name="Jung N."/>
            <person name="Uechi K."/>
            <person name="Horii T."/>
            <person name="Iida T."/>
            <person name="Fujita J."/>
            <person name="Nakamura S."/>
        </authorList>
    </citation>
    <scope>NUCLEOTIDE SEQUENCE [LARGE SCALE GENOMIC DNA]</scope>
    <source>
        <strain evidence="2 3">JCM 30396</strain>
    </source>
</reference>
<dbReference type="Pfam" id="PF01047">
    <property type="entry name" value="MarR"/>
    <property type="match status" value="1"/>
</dbReference>
<accession>A0A7I7T6I4</accession>
<evidence type="ECO:0000313" key="2">
    <source>
        <dbReference type="EMBL" id="BBY64089.1"/>
    </source>
</evidence>
<dbReference type="GO" id="GO:0003700">
    <property type="term" value="F:DNA-binding transcription factor activity"/>
    <property type="evidence" value="ECO:0007669"/>
    <property type="project" value="InterPro"/>
</dbReference>
<evidence type="ECO:0000313" key="3">
    <source>
        <dbReference type="Proteomes" id="UP000467148"/>
    </source>
</evidence>
<dbReference type="Proteomes" id="UP000467148">
    <property type="component" value="Chromosome"/>
</dbReference>
<dbReference type="SUPFAM" id="SSF46785">
    <property type="entry name" value="Winged helix' DNA-binding domain"/>
    <property type="match status" value="1"/>
</dbReference>
<feature type="domain" description="HTH marR-type" evidence="1">
    <location>
        <begin position="1"/>
        <end position="119"/>
    </location>
</feature>
<dbReference type="PROSITE" id="PS50995">
    <property type="entry name" value="HTH_MARR_2"/>
    <property type="match status" value="1"/>
</dbReference>
<protein>
    <submittedName>
        <fullName evidence="2">MarR family transcriptional regulator</fullName>
    </submittedName>
</protein>